<protein>
    <submittedName>
        <fullName evidence="3">Heterokaryon incompatibility protein-domain-containing protein</fullName>
    </submittedName>
</protein>
<dbReference type="OrthoDB" id="2423701at2759"/>
<feature type="region of interest" description="Disordered" evidence="1">
    <location>
        <begin position="751"/>
        <end position="773"/>
    </location>
</feature>
<dbReference type="GO" id="GO:0003700">
    <property type="term" value="F:DNA-binding transcription factor activity"/>
    <property type="evidence" value="ECO:0007669"/>
    <property type="project" value="InterPro"/>
</dbReference>
<dbReference type="EMBL" id="JABBWE010000106">
    <property type="protein sequence ID" value="KAG1785642.1"/>
    <property type="molecule type" value="Genomic_DNA"/>
</dbReference>
<dbReference type="Pfam" id="PF06985">
    <property type="entry name" value="HET"/>
    <property type="match status" value="1"/>
</dbReference>
<evidence type="ECO:0000259" key="2">
    <source>
        <dbReference type="PROSITE" id="PS50061"/>
    </source>
</evidence>
<comment type="caution">
    <text evidence="3">The sequence shown here is derived from an EMBL/GenBank/DDBJ whole genome shotgun (WGS) entry which is preliminary data.</text>
</comment>
<proteinExistence type="predicted"/>
<name>A0A9P7DB34_9AGAM</name>
<dbReference type="Gene3D" id="1.25.40.10">
    <property type="entry name" value="Tetratricopeptide repeat domain"/>
    <property type="match status" value="1"/>
</dbReference>
<gene>
    <name evidence="3" type="ORF">HD556DRAFT_1421091</name>
</gene>
<dbReference type="PANTHER" id="PTHR10622:SF10">
    <property type="entry name" value="HET DOMAIN-CONTAINING PROTEIN"/>
    <property type="match status" value="1"/>
</dbReference>
<dbReference type="GO" id="GO:0043565">
    <property type="term" value="F:sequence-specific DNA binding"/>
    <property type="evidence" value="ECO:0007669"/>
    <property type="project" value="InterPro"/>
</dbReference>
<organism evidence="3 4">
    <name type="scientific">Suillus plorans</name>
    <dbReference type="NCBI Taxonomy" id="116603"/>
    <lineage>
        <taxon>Eukaryota</taxon>
        <taxon>Fungi</taxon>
        <taxon>Dikarya</taxon>
        <taxon>Basidiomycota</taxon>
        <taxon>Agaricomycotina</taxon>
        <taxon>Agaricomycetes</taxon>
        <taxon>Agaricomycetidae</taxon>
        <taxon>Boletales</taxon>
        <taxon>Suillineae</taxon>
        <taxon>Suillaceae</taxon>
        <taxon>Suillus</taxon>
    </lineage>
</organism>
<reference evidence="3" key="1">
    <citation type="journal article" date="2020" name="New Phytol.">
        <title>Comparative genomics reveals dynamic genome evolution in host specialist ectomycorrhizal fungi.</title>
        <authorList>
            <person name="Lofgren L.A."/>
            <person name="Nguyen N.H."/>
            <person name="Vilgalys R."/>
            <person name="Ruytinx J."/>
            <person name="Liao H.L."/>
            <person name="Branco S."/>
            <person name="Kuo A."/>
            <person name="LaButti K."/>
            <person name="Lipzen A."/>
            <person name="Andreopoulos W."/>
            <person name="Pangilinan J."/>
            <person name="Riley R."/>
            <person name="Hundley H."/>
            <person name="Na H."/>
            <person name="Barry K."/>
            <person name="Grigoriev I.V."/>
            <person name="Stajich J.E."/>
            <person name="Kennedy P.G."/>
        </authorList>
    </citation>
    <scope>NUCLEOTIDE SEQUENCE</scope>
    <source>
        <strain evidence="3">S12</strain>
    </source>
</reference>
<dbReference type="PANTHER" id="PTHR10622">
    <property type="entry name" value="HET DOMAIN-CONTAINING PROTEIN"/>
    <property type="match status" value="1"/>
</dbReference>
<dbReference type="Proteomes" id="UP000719766">
    <property type="component" value="Unassembled WGS sequence"/>
</dbReference>
<dbReference type="InterPro" id="IPR010730">
    <property type="entry name" value="HET"/>
</dbReference>
<dbReference type="PROSITE" id="PS50061">
    <property type="entry name" value="ETS_DOMAIN_3"/>
    <property type="match status" value="1"/>
</dbReference>
<sequence>MGCISKGIALCGQNRIEAAMKAFDLAFIFADEDSKTIHFLLLIKAIALFNANQHEDAMERVHELATACHSADTLACRMVEAYLNVQLGINAFNDARHSEAAEHFSVAINTGALSSKPAVDSICEDLCVLFGWDIESSWKIANQKRCNALVQLSRFRDAVVSYHHMMDMSDEITQANCLDWSTAFKNKCSTLCAANGDAAFNACDYDEAIAFYSAAIDLGYGTFTIFLNRCKANTEKGREEALVDAQKVIELEPSSYIGYQLKHAALHATQRFNEAIDAFNSMLSKLEGASELHIRNLRKQYIRPVEAEAVIQKSINTQLENAPLRLLDTARGILCDRGAQITAFKTSTEYNELLRFVMTRPDPREDLHEEHIREVVEKYFRCVMLSHRWDETESLLQEIQGKVVYKLRPIDGIVKLQSFCSIARKAGYRWAWMDTCCIDKTNNVELGESINSMFVWYHHAALTIVYLSDVPPSSESGALEKSVWNKRGWTFQELMASKCILFYQKDWTLYLNNRSPNHKHSNEIIEELADATGIDREALISFHPGTKNARRTLQWACSRITTRQEDIAYSLFGVFNLRPRVDYGEKKQNALGRLLQEIINDHGDITTLDWVGRPSEFNSCLPAEMTSYKAPPYTSPSLSPEKLSESVSLLRHAGTIQSAEKLYSELDSLHAPRFAHKHLHLPCIAFRSTIRRMSPRGKDKRITYEVKTGGLQDLLITTEDELLPTKLISRTPQFLLIRPWDHSLLESPNDVDSVDDWTPPESPADVSPDGPFEEHGVVDSERALRLIVRLGQPFSAFLLRREVRTEYRRVASDYSIIAQLKNMTRIDDMKVRTVEIS</sequence>
<dbReference type="InterPro" id="IPR011990">
    <property type="entry name" value="TPR-like_helical_dom_sf"/>
</dbReference>
<feature type="non-terminal residue" evidence="3">
    <location>
        <position position="1"/>
    </location>
</feature>
<dbReference type="AlphaFoldDB" id="A0A9P7DB34"/>
<dbReference type="SUPFAM" id="SSF48452">
    <property type="entry name" value="TPR-like"/>
    <property type="match status" value="1"/>
</dbReference>
<dbReference type="RefSeq" id="XP_041153125.1">
    <property type="nucleotide sequence ID" value="XM_041304480.1"/>
</dbReference>
<feature type="domain" description="ETS" evidence="2">
    <location>
        <begin position="589"/>
        <end position="656"/>
    </location>
</feature>
<evidence type="ECO:0000256" key="1">
    <source>
        <dbReference type="SAM" id="MobiDB-lite"/>
    </source>
</evidence>
<evidence type="ECO:0000313" key="3">
    <source>
        <dbReference type="EMBL" id="KAG1785642.1"/>
    </source>
</evidence>
<keyword evidence="4" id="KW-1185">Reference proteome</keyword>
<accession>A0A9P7DB34</accession>
<evidence type="ECO:0000313" key="4">
    <source>
        <dbReference type="Proteomes" id="UP000719766"/>
    </source>
</evidence>
<dbReference type="InterPro" id="IPR000418">
    <property type="entry name" value="Ets_dom"/>
</dbReference>
<dbReference type="GeneID" id="64598244"/>